<evidence type="ECO:0000259" key="3">
    <source>
        <dbReference type="PROSITE" id="PS50212"/>
    </source>
</evidence>
<reference evidence="4 5" key="1">
    <citation type="submission" date="2016-06" db="EMBL/GenBank/DDBJ databases">
        <title>The Draft Genome Sequence and Annotation of the Desert Woodrat Neotoma lepida.</title>
        <authorList>
            <person name="Campbell M."/>
            <person name="Oakeson K.F."/>
            <person name="Yandell M."/>
            <person name="Halpert J.R."/>
            <person name="Dearing D."/>
        </authorList>
    </citation>
    <scope>NUCLEOTIDE SEQUENCE [LARGE SCALE GENOMIC DNA]</scope>
    <source>
        <strain evidence="4">417</strain>
        <tissue evidence="4">Liver</tissue>
    </source>
</reference>
<evidence type="ECO:0000313" key="4">
    <source>
        <dbReference type="EMBL" id="OBS75632.1"/>
    </source>
</evidence>
<dbReference type="InterPro" id="IPR000651">
    <property type="entry name" value="Ras-like_Gua-exchang_fac_N"/>
</dbReference>
<name>A0A1A6HDB6_NEOLE</name>
<keyword evidence="5" id="KW-1185">Reference proteome</keyword>
<proteinExistence type="predicted"/>
<dbReference type="Pfam" id="PF00618">
    <property type="entry name" value="RasGEF_N"/>
    <property type="match status" value="1"/>
</dbReference>
<organism evidence="4 5">
    <name type="scientific">Neotoma lepida</name>
    <name type="common">Desert woodrat</name>
    <dbReference type="NCBI Taxonomy" id="56216"/>
    <lineage>
        <taxon>Eukaryota</taxon>
        <taxon>Metazoa</taxon>
        <taxon>Chordata</taxon>
        <taxon>Craniata</taxon>
        <taxon>Vertebrata</taxon>
        <taxon>Euteleostomi</taxon>
        <taxon>Mammalia</taxon>
        <taxon>Eutheria</taxon>
        <taxon>Euarchontoglires</taxon>
        <taxon>Glires</taxon>
        <taxon>Rodentia</taxon>
        <taxon>Myomorpha</taxon>
        <taxon>Muroidea</taxon>
        <taxon>Cricetidae</taxon>
        <taxon>Neotominae</taxon>
        <taxon>Neotoma</taxon>
    </lineage>
</organism>
<keyword evidence="2" id="KW-1133">Transmembrane helix</keyword>
<feature type="domain" description="N-terminal Ras-GEF" evidence="3">
    <location>
        <begin position="36"/>
        <end position="157"/>
    </location>
</feature>
<dbReference type="AlphaFoldDB" id="A0A1A6HDB6"/>
<dbReference type="STRING" id="56216.A0A1A6HDB6"/>
<dbReference type="InterPro" id="IPR023578">
    <property type="entry name" value="Ras_GEF_dom_sf"/>
</dbReference>
<keyword evidence="1" id="KW-0344">Guanine-nucleotide releasing factor</keyword>
<dbReference type="CDD" id="cd06224">
    <property type="entry name" value="REM"/>
    <property type="match status" value="1"/>
</dbReference>
<feature type="non-terminal residue" evidence="4">
    <location>
        <position position="172"/>
    </location>
</feature>
<dbReference type="PROSITE" id="PS50212">
    <property type="entry name" value="RASGEF_NTER"/>
    <property type="match status" value="1"/>
</dbReference>
<sequence>MIIANQNVVVLCLFEPSTLISPQVEKESAPKDLKESCRKSRFSTLKEMVIHLVTSLQAGDLCIVLAFISIYQRFVTIQQVLDLLFKRYAYFCPACEEDEQVKNAICTILNTWIEKFPEDFCQTSELTILKQVKNYLVANILCSDLLVRVHALLIQLQAAVASDSEASTEEAL</sequence>
<dbReference type="Gene3D" id="1.20.870.10">
    <property type="entry name" value="Son of sevenless (SoS) protein Chain: S domain 1"/>
    <property type="match status" value="1"/>
</dbReference>
<evidence type="ECO:0000313" key="5">
    <source>
        <dbReference type="Proteomes" id="UP000092124"/>
    </source>
</evidence>
<gene>
    <name evidence="4" type="ORF">A6R68_17916</name>
</gene>
<protein>
    <recommendedName>
        <fullName evidence="3">N-terminal Ras-GEF domain-containing protein</fullName>
    </recommendedName>
</protein>
<dbReference type="Proteomes" id="UP000092124">
    <property type="component" value="Unassembled WGS sequence"/>
</dbReference>
<dbReference type="PANTHER" id="PTHR46793:SF3">
    <property type="entry name" value="RIKEN CDNA 4930596D02 GENE"/>
    <property type="match status" value="1"/>
</dbReference>
<comment type="caution">
    <text evidence="4">The sequence shown here is derived from an EMBL/GenBank/DDBJ whole genome shotgun (WGS) entry which is preliminary data.</text>
</comment>
<dbReference type="EMBL" id="LZPO01036016">
    <property type="protein sequence ID" value="OBS75632.1"/>
    <property type="molecule type" value="Genomic_DNA"/>
</dbReference>
<dbReference type="GO" id="GO:0005085">
    <property type="term" value="F:guanyl-nucleotide exchange factor activity"/>
    <property type="evidence" value="ECO:0007669"/>
    <property type="project" value="UniProtKB-KW"/>
</dbReference>
<keyword evidence="2" id="KW-0812">Transmembrane</keyword>
<dbReference type="OrthoDB" id="9617030at2759"/>
<dbReference type="SMART" id="SM00229">
    <property type="entry name" value="RasGEFN"/>
    <property type="match status" value="1"/>
</dbReference>
<evidence type="ECO:0000256" key="1">
    <source>
        <dbReference type="PROSITE-ProRule" id="PRU00135"/>
    </source>
</evidence>
<evidence type="ECO:0000256" key="2">
    <source>
        <dbReference type="SAM" id="Phobius"/>
    </source>
</evidence>
<keyword evidence="2" id="KW-0472">Membrane</keyword>
<dbReference type="SUPFAM" id="SSF48366">
    <property type="entry name" value="Ras GEF"/>
    <property type="match status" value="1"/>
</dbReference>
<accession>A0A1A6HDB6</accession>
<feature type="transmembrane region" description="Helical" evidence="2">
    <location>
        <begin position="48"/>
        <end position="71"/>
    </location>
</feature>
<dbReference type="PANTHER" id="PTHR46793">
    <property type="entry name" value="1700018F24RIK PROTEIN-RELATED-RELATED"/>
    <property type="match status" value="1"/>
</dbReference>